<keyword evidence="9" id="KW-0676">Redox-active center</keyword>
<dbReference type="GO" id="GO:0015035">
    <property type="term" value="F:protein-disulfide reductase activity"/>
    <property type="evidence" value="ECO:0007669"/>
    <property type="project" value="InterPro"/>
</dbReference>
<feature type="domain" description="Thioredoxin" evidence="12">
    <location>
        <begin position="110"/>
        <end position="220"/>
    </location>
</feature>
<dbReference type="GO" id="GO:0009507">
    <property type="term" value="C:chloroplast"/>
    <property type="evidence" value="ECO:0007669"/>
    <property type="project" value="UniProtKB-SubCell"/>
</dbReference>
<evidence type="ECO:0000256" key="11">
    <source>
        <dbReference type="SAM" id="MobiDB-lite"/>
    </source>
</evidence>
<feature type="compositionally biased region" description="Low complexity" evidence="11">
    <location>
        <begin position="37"/>
        <end position="75"/>
    </location>
</feature>
<dbReference type="PROSITE" id="PS51352">
    <property type="entry name" value="THIOREDOXIN_2"/>
    <property type="match status" value="1"/>
</dbReference>
<comment type="similarity">
    <text evidence="10">Belongs to the thioredoxin family. Plant CITRX-type subfamily.</text>
</comment>
<evidence type="ECO:0000256" key="8">
    <source>
        <dbReference type="ARBA" id="ARBA00023157"/>
    </source>
</evidence>
<dbReference type="Gene3D" id="3.40.30.10">
    <property type="entry name" value="Glutaredoxin"/>
    <property type="match status" value="1"/>
</dbReference>
<sequence length="232" mass="24789">MKTVQQDSARCLSRSAARQVPKAALPGSRRAAVAVHAKQQQRQPAPQPQHTQQQQQRSSRAIAAQAVATDATTSTATTTSSGWLKSLLPFGRKQREPLIPTISRAELELLLQAQTAPAAAAGSCSQAPLVVIFSATWCGPCKVMMQRMENIAKQLGPRGVKVVKIDTDESEGGSELASELGIYKLPTLMFCGPNEGKGAVQVQGLVKESVLLDMVLHKAAFMGNDLAGCMKW</sequence>
<reference evidence="13 14" key="1">
    <citation type="submission" date="2016-10" db="EMBL/GenBank/DDBJ databases">
        <authorList>
            <person name="Cai Z."/>
        </authorList>
    </citation>
    <scope>NUCLEOTIDE SEQUENCE [LARGE SCALE GENOMIC DNA]</scope>
</reference>
<dbReference type="SUPFAM" id="SSF52833">
    <property type="entry name" value="Thioredoxin-like"/>
    <property type="match status" value="1"/>
</dbReference>
<keyword evidence="8" id="KW-1015">Disulfide bond</keyword>
<evidence type="ECO:0000313" key="13">
    <source>
        <dbReference type="EMBL" id="SZX68224.1"/>
    </source>
</evidence>
<dbReference type="Pfam" id="PF00085">
    <property type="entry name" value="Thioredoxin"/>
    <property type="match status" value="1"/>
</dbReference>
<keyword evidence="6" id="KW-0249">Electron transport</keyword>
<dbReference type="CDD" id="cd02947">
    <property type="entry name" value="TRX_family"/>
    <property type="match status" value="1"/>
</dbReference>
<dbReference type="PANTHER" id="PTHR47834">
    <property type="entry name" value="THIOREDOXIN-LIKE PROTEIN CITRX, CHLOROPLASTIC"/>
    <property type="match status" value="1"/>
</dbReference>
<evidence type="ECO:0000259" key="12">
    <source>
        <dbReference type="PROSITE" id="PS51352"/>
    </source>
</evidence>
<evidence type="ECO:0000256" key="5">
    <source>
        <dbReference type="ARBA" id="ARBA00022946"/>
    </source>
</evidence>
<dbReference type="EMBL" id="FNXT01000845">
    <property type="protein sequence ID" value="SZX68224.1"/>
    <property type="molecule type" value="Genomic_DNA"/>
</dbReference>
<keyword evidence="14" id="KW-1185">Reference proteome</keyword>
<proteinExistence type="inferred from homology"/>
<keyword evidence="7" id="KW-0560">Oxidoreductase</keyword>
<evidence type="ECO:0000256" key="1">
    <source>
        <dbReference type="ARBA" id="ARBA00004229"/>
    </source>
</evidence>
<dbReference type="InterPro" id="IPR017937">
    <property type="entry name" value="Thioredoxin_CS"/>
</dbReference>
<dbReference type="InterPro" id="IPR013766">
    <property type="entry name" value="Thioredoxin_domain"/>
</dbReference>
<dbReference type="GO" id="GO:0045454">
    <property type="term" value="P:cell redox homeostasis"/>
    <property type="evidence" value="ECO:0007669"/>
    <property type="project" value="InterPro"/>
</dbReference>
<evidence type="ECO:0000256" key="6">
    <source>
        <dbReference type="ARBA" id="ARBA00022982"/>
    </source>
</evidence>
<protein>
    <recommendedName>
        <fullName evidence="12">Thioredoxin domain-containing protein</fullName>
    </recommendedName>
</protein>
<keyword evidence="3" id="KW-0150">Chloroplast</keyword>
<gene>
    <name evidence="13" type="ORF">BQ4739_LOCUS8593</name>
</gene>
<evidence type="ECO:0000313" key="14">
    <source>
        <dbReference type="Proteomes" id="UP000256970"/>
    </source>
</evidence>
<evidence type="ECO:0000256" key="2">
    <source>
        <dbReference type="ARBA" id="ARBA00022448"/>
    </source>
</evidence>
<feature type="region of interest" description="Disordered" evidence="11">
    <location>
        <begin position="1"/>
        <end position="75"/>
    </location>
</feature>
<organism evidence="13 14">
    <name type="scientific">Tetradesmus obliquus</name>
    <name type="common">Green alga</name>
    <name type="synonym">Acutodesmus obliquus</name>
    <dbReference type="NCBI Taxonomy" id="3088"/>
    <lineage>
        <taxon>Eukaryota</taxon>
        <taxon>Viridiplantae</taxon>
        <taxon>Chlorophyta</taxon>
        <taxon>core chlorophytes</taxon>
        <taxon>Chlorophyceae</taxon>
        <taxon>CS clade</taxon>
        <taxon>Sphaeropleales</taxon>
        <taxon>Scenedesmaceae</taxon>
        <taxon>Tetradesmus</taxon>
    </lineage>
</organism>
<evidence type="ECO:0000256" key="7">
    <source>
        <dbReference type="ARBA" id="ARBA00023002"/>
    </source>
</evidence>
<name>A0A383VTY4_TETOB</name>
<keyword evidence="2" id="KW-0813">Transport</keyword>
<dbReference type="PROSITE" id="PS00194">
    <property type="entry name" value="THIOREDOXIN_1"/>
    <property type="match status" value="1"/>
</dbReference>
<dbReference type="InterPro" id="IPR044182">
    <property type="entry name" value="CITRX"/>
</dbReference>
<dbReference type="STRING" id="3088.A0A383VTY4"/>
<keyword evidence="4" id="KW-0934">Plastid</keyword>
<evidence type="ECO:0000256" key="3">
    <source>
        <dbReference type="ARBA" id="ARBA00022528"/>
    </source>
</evidence>
<dbReference type="InterPro" id="IPR036249">
    <property type="entry name" value="Thioredoxin-like_sf"/>
</dbReference>
<dbReference type="Proteomes" id="UP000256970">
    <property type="component" value="Unassembled WGS sequence"/>
</dbReference>
<evidence type="ECO:0000256" key="10">
    <source>
        <dbReference type="ARBA" id="ARBA00024039"/>
    </source>
</evidence>
<accession>A0A383VTY4</accession>
<dbReference type="PANTHER" id="PTHR47834:SF2">
    <property type="entry name" value="THIOREDOXIN-LIKE PROTEIN CITRX, CHLOROPLASTIC"/>
    <property type="match status" value="1"/>
</dbReference>
<evidence type="ECO:0000256" key="9">
    <source>
        <dbReference type="ARBA" id="ARBA00023284"/>
    </source>
</evidence>
<comment type="subcellular location">
    <subcellularLocation>
        <location evidence="1">Plastid</location>
        <location evidence="1">Chloroplast</location>
    </subcellularLocation>
</comment>
<dbReference type="AlphaFoldDB" id="A0A383VTY4"/>
<keyword evidence="5" id="KW-0809">Transit peptide</keyword>
<evidence type="ECO:0000256" key="4">
    <source>
        <dbReference type="ARBA" id="ARBA00022640"/>
    </source>
</evidence>